<accession>A0A4S8MTV6</accession>
<dbReference type="AlphaFoldDB" id="A0A4S8MTV6"/>
<keyword evidence="3" id="KW-1185">Reference proteome</keyword>
<sequence length="118" mass="13439">MPPKTSIHTPHTPRRRKVPKSPSKTTQGIRTRLPDRLKDAKSIKETLKSELKLSFEPDDWQAHFVHRILQRYDGMCVAATGLGLEALAINEDTEKSSKLWEQLRMTAQIIYLSGDGPF</sequence>
<evidence type="ECO:0000256" key="1">
    <source>
        <dbReference type="SAM" id="MobiDB-lite"/>
    </source>
</evidence>
<protein>
    <submittedName>
        <fullName evidence="2">Uncharacterized protein</fullName>
    </submittedName>
</protein>
<evidence type="ECO:0000313" key="2">
    <source>
        <dbReference type="EMBL" id="THV06638.1"/>
    </source>
</evidence>
<gene>
    <name evidence="2" type="ORF">K435DRAFT_848720</name>
</gene>
<dbReference type="OrthoDB" id="2499463at2759"/>
<evidence type="ECO:0000313" key="3">
    <source>
        <dbReference type="Proteomes" id="UP000297245"/>
    </source>
</evidence>
<proteinExistence type="predicted"/>
<name>A0A4S8MTV6_DENBC</name>
<dbReference type="Proteomes" id="UP000297245">
    <property type="component" value="Unassembled WGS sequence"/>
</dbReference>
<organism evidence="2 3">
    <name type="scientific">Dendrothele bispora (strain CBS 962.96)</name>
    <dbReference type="NCBI Taxonomy" id="1314807"/>
    <lineage>
        <taxon>Eukaryota</taxon>
        <taxon>Fungi</taxon>
        <taxon>Dikarya</taxon>
        <taxon>Basidiomycota</taxon>
        <taxon>Agaricomycotina</taxon>
        <taxon>Agaricomycetes</taxon>
        <taxon>Agaricomycetidae</taxon>
        <taxon>Agaricales</taxon>
        <taxon>Agaricales incertae sedis</taxon>
        <taxon>Dendrothele</taxon>
    </lineage>
</organism>
<dbReference type="EMBL" id="ML179041">
    <property type="protein sequence ID" value="THV06638.1"/>
    <property type="molecule type" value="Genomic_DNA"/>
</dbReference>
<reference evidence="2 3" key="1">
    <citation type="journal article" date="2019" name="Nat. Ecol. Evol.">
        <title>Megaphylogeny resolves global patterns of mushroom evolution.</title>
        <authorList>
            <person name="Varga T."/>
            <person name="Krizsan K."/>
            <person name="Foldi C."/>
            <person name="Dima B."/>
            <person name="Sanchez-Garcia M."/>
            <person name="Sanchez-Ramirez S."/>
            <person name="Szollosi G.J."/>
            <person name="Szarkandi J.G."/>
            <person name="Papp V."/>
            <person name="Albert L."/>
            <person name="Andreopoulos W."/>
            <person name="Angelini C."/>
            <person name="Antonin V."/>
            <person name="Barry K.W."/>
            <person name="Bougher N.L."/>
            <person name="Buchanan P."/>
            <person name="Buyck B."/>
            <person name="Bense V."/>
            <person name="Catcheside P."/>
            <person name="Chovatia M."/>
            <person name="Cooper J."/>
            <person name="Damon W."/>
            <person name="Desjardin D."/>
            <person name="Finy P."/>
            <person name="Geml J."/>
            <person name="Haridas S."/>
            <person name="Hughes K."/>
            <person name="Justo A."/>
            <person name="Karasinski D."/>
            <person name="Kautmanova I."/>
            <person name="Kiss B."/>
            <person name="Kocsube S."/>
            <person name="Kotiranta H."/>
            <person name="LaButti K.M."/>
            <person name="Lechner B.E."/>
            <person name="Liimatainen K."/>
            <person name="Lipzen A."/>
            <person name="Lukacs Z."/>
            <person name="Mihaltcheva S."/>
            <person name="Morgado L.N."/>
            <person name="Niskanen T."/>
            <person name="Noordeloos M.E."/>
            <person name="Ohm R.A."/>
            <person name="Ortiz-Santana B."/>
            <person name="Ovrebo C."/>
            <person name="Racz N."/>
            <person name="Riley R."/>
            <person name="Savchenko A."/>
            <person name="Shiryaev A."/>
            <person name="Soop K."/>
            <person name="Spirin V."/>
            <person name="Szebenyi C."/>
            <person name="Tomsovsky M."/>
            <person name="Tulloss R.E."/>
            <person name="Uehling J."/>
            <person name="Grigoriev I.V."/>
            <person name="Vagvolgyi C."/>
            <person name="Papp T."/>
            <person name="Martin F.M."/>
            <person name="Miettinen O."/>
            <person name="Hibbett D.S."/>
            <person name="Nagy L.G."/>
        </authorList>
    </citation>
    <scope>NUCLEOTIDE SEQUENCE [LARGE SCALE GENOMIC DNA]</scope>
    <source>
        <strain evidence="2 3">CBS 962.96</strain>
    </source>
</reference>
<feature type="region of interest" description="Disordered" evidence="1">
    <location>
        <begin position="1"/>
        <end position="37"/>
    </location>
</feature>